<feature type="compositionally biased region" description="Polar residues" evidence="1">
    <location>
        <begin position="32"/>
        <end position="44"/>
    </location>
</feature>
<sequence length="174" mass="19036">MHYSKLRRALAPARVALVRDSPDTAKRDLGAGQTQTARSGSSGTDAARAPQGHGCPFGAGPRSVVGVRVPDEVGPNQEPTLGYLGLSSNSPKAKQIWRQPEPNWRQQKHTQHQHLKHQHLQPDQRCSQAITPNTTLTPPAPYDTFCNHSLRVSNVIAASEMAIWIAIIACAQRW</sequence>
<feature type="compositionally biased region" description="Basic and acidic residues" evidence="1">
    <location>
        <begin position="20"/>
        <end position="29"/>
    </location>
</feature>
<dbReference type="Proteomes" id="UP000182894">
    <property type="component" value="Unassembled WGS sequence"/>
</dbReference>
<evidence type="ECO:0000313" key="3">
    <source>
        <dbReference type="Proteomes" id="UP000182894"/>
    </source>
</evidence>
<protein>
    <submittedName>
        <fullName evidence="2">Uncharacterized protein</fullName>
    </submittedName>
</protein>
<name>A0A1G8B1L8_9PSED</name>
<accession>A0A1G8B1L8</accession>
<evidence type="ECO:0000313" key="2">
    <source>
        <dbReference type="EMBL" id="SDH27162.1"/>
    </source>
</evidence>
<dbReference type="AlphaFoldDB" id="A0A1G8B1L8"/>
<keyword evidence="3" id="KW-1185">Reference proteome</keyword>
<reference evidence="3" key="1">
    <citation type="submission" date="2016-10" db="EMBL/GenBank/DDBJ databases">
        <authorList>
            <person name="Varghese N."/>
            <person name="Submissions S."/>
        </authorList>
    </citation>
    <scope>NUCLEOTIDE SEQUENCE [LARGE SCALE GENOMIC DNA]</scope>
    <source>
        <strain evidence="3">ATCC 700689</strain>
    </source>
</reference>
<dbReference type="EMBL" id="FNCO01000005">
    <property type="protein sequence ID" value="SDH27162.1"/>
    <property type="molecule type" value="Genomic_DNA"/>
</dbReference>
<feature type="region of interest" description="Disordered" evidence="1">
    <location>
        <begin position="17"/>
        <end position="62"/>
    </location>
</feature>
<gene>
    <name evidence="2" type="ORF">SAMN05216605_105243</name>
</gene>
<organism evidence="2 3">
    <name type="scientific">Pseudomonas abietaniphila</name>
    <dbReference type="NCBI Taxonomy" id="89065"/>
    <lineage>
        <taxon>Bacteria</taxon>
        <taxon>Pseudomonadati</taxon>
        <taxon>Pseudomonadota</taxon>
        <taxon>Gammaproteobacteria</taxon>
        <taxon>Pseudomonadales</taxon>
        <taxon>Pseudomonadaceae</taxon>
        <taxon>Pseudomonas</taxon>
    </lineage>
</organism>
<evidence type="ECO:0000256" key="1">
    <source>
        <dbReference type="SAM" id="MobiDB-lite"/>
    </source>
</evidence>
<proteinExistence type="predicted"/>